<dbReference type="PANTHER" id="PTHR22946:SF4">
    <property type="entry name" value="ESTERASE FRSA"/>
    <property type="match status" value="1"/>
</dbReference>
<dbReference type="InterPro" id="IPR050261">
    <property type="entry name" value="FrsA_esterase"/>
</dbReference>
<dbReference type="GO" id="GO:0016787">
    <property type="term" value="F:hydrolase activity"/>
    <property type="evidence" value="ECO:0007669"/>
    <property type="project" value="UniProtKB-KW"/>
</dbReference>
<name>A0ABW4XKD9_9GAMM</name>
<evidence type="ECO:0000256" key="2">
    <source>
        <dbReference type="SAM" id="MobiDB-lite"/>
    </source>
</evidence>
<dbReference type="EMBL" id="JBHUHT010000008">
    <property type="protein sequence ID" value="MFD2095249.1"/>
    <property type="molecule type" value="Genomic_DNA"/>
</dbReference>
<dbReference type="PANTHER" id="PTHR22946">
    <property type="entry name" value="DIENELACTONE HYDROLASE DOMAIN-CONTAINING PROTEIN-RELATED"/>
    <property type="match status" value="1"/>
</dbReference>
<organism evidence="3 4">
    <name type="scientific">Corallincola platygyrae</name>
    <dbReference type="NCBI Taxonomy" id="1193278"/>
    <lineage>
        <taxon>Bacteria</taxon>
        <taxon>Pseudomonadati</taxon>
        <taxon>Pseudomonadota</taxon>
        <taxon>Gammaproteobacteria</taxon>
        <taxon>Alteromonadales</taxon>
        <taxon>Psychromonadaceae</taxon>
        <taxon>Corallincola</taxon>
    </lineage>
</organism>
<reference evidence="4" key="1">
    <citation type="journal article" date="2019" name="Int. J. Syst. Evol. Microbiol.">
        <title>The Global Catalogue of Microorganisms (GCM) 10K type strain sequencing project: providing services to taxonomists for standard genome sequencing and annotation.</title>
        <authorList>
            <consortium name="The Broad Institute Genomics Platform"/>
            <consortium name="The Broad Institute Genome Sequencing Center for Infectious Disease"/>
            <person name="Wu L."/>
            <person name="Ma J."/>
        </authorList>
    </citation>
    <scope>NUCLEOTIDE SEQUENCE [LARGE SCALE GENOMIC DNA]</scope>
    <source>
        <strain evidence="4">CGMCC 1.10992</strain>
    </source>
</reference>
<evidence type="ECO:0000313" key="4">
    <source>
        <dbReference type="Proteomes" id="UP001597380"/>
    </source>
</evidence>
<proteinExistence type="predicted"/>
<keyword evidence="4" id="KW-1185">Reference proteome</keyword>
<dbReference type="Gene3D" id="3.40.50.1820">
    <property type="entry name" value="alpha/beta hydrolase"/>
    <property type="match status" value="1"/>
</dbReference>
<evidence type="ECO:0000313" key="3">
    <source>
        <dbReference type="EMBL" id="MFD2095249.1"/>
    </source>
</evidence>
<dbReference type="Proteomes" id="UP001597380">
    <property type="component" value="Unassembled WGS sequence"/>
</dbReference>
<accession>A0ABW4XKD9</accession>
<feature type="region of interest" description="Disordered" evidence="2">
    <location>
        <begin position="1"/>
        <end position="29"/>
    </location>
</feature>
<sequence>MKEDSVGARAGVQRSREAETSTVSGNRDKDWVPPKDLHWYREHRFLRWILAGADPITVQEVLARIAASDNPRSYEQLLDTVEGYRSGNWVYEWSQEAAKCRAEAKELEDVSHQDARDALLRASLYYTIASYPHLRDDHLALEARVKANQTYRSAGRWFACPLRILEVPYKGHKIIGSLHLPHDDFPPPVVMVCGGGDVLQSGFFHLFDKVLRPAGFAMLTVDMPGVGHSERWPINEDVSRLHQEVLEYLPNCPWVDDKRVAMIGMRMGGNIATRLGYLRPNLLRAVVNIGGPLHQVFVNGDFTSKISPMLKDQIASRLYSDATEMKNFAVKAQTFSLVRQGILSRRSRIPMLAVGMEGDEQFPESDIKLMVHASPNGERIRVERADMIHSMENAFSQSVDWLKAHMK</sequence>
<dbReference type="SUPFAM" id="SSF53474">
    <property type="entry name" value="alpha/beta-Hydrolases"/>
    <property type="match status" value="1"/>
</dbReference>
<keyword evidence="1 3" id="KW-0378">Hydrolase</keyword>
<dbReference type="InterPro" id="IPR010520">
    <property type="entry name" value="FrsA-like"/>
</dbReference>
<dbReference type="Pfam" id="PF06500">
    <property type="entry name" value="FrsA-like"/>
    <property type="match status" value="1"/>
</dbReference>
<protein>
    <submittedName>
        <fullName evidence="3">Alpha/beta fold hydrolase</fullName>
    </submittedName>
</protein>
<comment type="caution">
    <text evidence="3">The sequence shown here is derived from an EMBL/GenBank/DDBJ whole genome shotgun (WGS) entry which is preliminary data.</text>
</comment>
<evidence type="ECO:0000256" key="1">
    <source>
        <dbReference type="ARBA" id="ARBA00022801"/>
    </source>
</evidence>
<dbReference type="InterPro" id="IPR029058">
    <property type="entry name" value="AB_hydrolase_fold"/>
</dbReference>
<gene>
    <name evidence="3" type="ORF">ACFSJ3_04570</name>
</gene>